<keyword evidence="3 6" id="KW-0347">Helicase</keyword>
<sequence>MTPAPQQQSTIASATRQTRFAEFAGLSPQLLSNIPFEFCTEVQAATLPTIIQGLDVLAQAKTGTGKTLAFLVPALQRLVSSRAPTGVSILVLSPTRELAQQIAVAAEGLLGGPFAGHFGVQCVVGGTNVNTDIKNLKTRRADVLVATPGRMIDLLENSDLKARLGGLATLVLDEADRLLDAGFRRELLKILEALPDRRAVPRQTLLFSATLPAEVHSISSIALLPDHKFISTLKDEDVNAHKHVVQEALVVKPNDIIAATVEVLRREEMLAGERGGFKVMVFLPTARAAGLYYEIFSALPTGWPVWEIHSRLSQSKRTKATDEFRAADRGVLFSSDVTARGIDVQGVTGVVQVGLPSSGEQYVHRLGRTARAGAQGHGVLVLADFETFFLSDKTIKTFTLHEYPPIDPPVLSHAHALVNQALASVSEESKGQAYQAWLGYYNSNLRNLRWKQTDLVAHANAYAQNVLKTRDGQPPGLLAKTVGKMGLKGVPGLRIGQGQRQKQQQQQVKQEQPPQQQQQQPRGGAGGGRGGGGGGGRGRGGRGRGGRGRGGPPGA</sequence>
<gene>
    <name evidence="11" type="ORF">VHUM_04329</name>
</gene>
<dbReference type="GO" id="GO:0016787">
    <property type="term" value="F:hydrolase activity"/>
    <property type="evidence" value="ECO:0007669"/>
    <property type="project" value="UniProtKB-KW"/>
</dbReference>
<dbReference type="InterPro" id="IPR027417">
    <property type="entry name" value="P-loop_NTPase"/>
</dbReference>
<comment type="similarity">
    <text evidence="6">Belongs to the DEAD box helicase family.</text>
</comment>
<comment type="caution">
    <text evidence="11">The sequence shown here is derived from an EMBL/GenBank/DDBJ whole genome shotgun (WGS) entry which is preliminary data.</text>
</comment>
<evidence type="ECO:0000256" key="6">
    <source>
        <dbReference type="RuleBase" id="RU000492"/>
    </source>
</evidence>
<dbReference type="Pfam" id="PF00270">
    <property type="entry name" value="DEAD"/>
    <property type="match status" value="1"/>
</dbReference>
<evidence type="ECO:0000256" key="7">
    <source>
        <dbReference type="RuleBase" id="RU365068"/>
    </source>
</evidence>
<dbReference type="OrthoDB" id="193716at2759"/>
<dbReference type="GO" id="GO:0005524">
    <property type="term" value="F:ATP binding"/>
    <property type="evidence" value="ECO:0007669"/>
    <property type="project" value="UniProtKB-UniRule"/>
</dbReference>
<feature type="region of interest" description="Disordered" evidence="8">
    <location>
        <begin position="489"/>
        <end position="555"/>
    </location>
</feature>
<evidence type="ECO:0000259" key="10">
    <source>
        <dbReference type="PROSITE" id="PS51194"/>
    </source>
</evidence>
<dbReference type="SUPFAM" id="SSF52540">
    <property type="entry name" value="P-loop containing nucleoside triphosphate hydrolases"/>
    <property type="match status" value="1"/>
</dbReference>
<protein>
    <recommendedName>
        <fullName evidence="7">ATP-dependent RNA helicase</fullName>
        <ecNumber evidence="7">3.6.4.13</ecNumber>
    </recommendedName>
</protein>
<dbReference type="AlphaFoldDB" id="A0A7D8UWC8"/>
<dbReference type="EC" id="3.6.4.13" evidence="7"/>
<dbReference type="InterPro" id="IPR001650">
    <property type="entry name" value="Helicase_C-like"/>
</dbReference>
<dbReference type="Gene3D" id="3.40.50.300">
    <property type="entry name" value="P-loop containing nucleotide triphosphate hydrolases"/>
    <property type="match status" value="2"/>
</dbReference>
<evidence type="ECO:0000313" key="11">
    <source>
        <dbReference type="EMBL" id="TXT03852.1"/>
    </source>
</evidence>
<feature type="compositionally biased region" description="Low complexity" evidence="8">
    <location>
        <begin position="496"/>
        <end position="522"/>
    </location>
</feature>
<evidence type="ECO:0000256" key="1">
    <source>
        <dbReference type="ARBA" id="ARBA00022741"/>
    </source>
</evidence>
<name>A0A7D8UWC8_VANHU</name>
<feature type="domain" description="Helicase ATP-binding" evidence="9">
    <location>
        <begin position="47"/>
        <end position="229"/>
    </location>
</feature>
<evidence type="ECO:0000256" key="8">
    <source>
        <dbReference type="SAM" id="MobiDB-lite"/>
    </source>
</evidence>
<feature type="compositionally biased region" description="Gly residues" evidence="8">
    <location>
        <begin position="523"/>
        <end position="538"/>
    </location>
</feature>
<dbReference type="CDD" id="cd18787">
    <property type="entry name" value="SF2_C_DEAD"/>
    <property type="match status" value="1"/>
</dbReference>
<dbReference type="Pfam" id="PF00271">
    <property type="entry name" value="Helicase_C"/>
    <property type="match status" value="1"/>
</dbReference>
<dbReference type="Proteomes" id="UP000473826">
    <property type="component" value="Unassembled WGS sequence"/>
</dbReference>
<dbReference type="GO" id="GO:0003723">
    <property type="term" value="F:RNA binding"/>
    <property type="evidence" value="ECO:0007669"/>
    <property type="project" value="UniProtKB-UniRule"/>
</dbReference>
<feature type="domain" description="Helicase C-terminal" evidence="10">
    <location>
        <begin position="255"/>
        <end position="426"/>
    </location>
</feature>
<evidence type="ECO:0000256" key="4">
    <source>
        <dbReference type="ARBA" id="ARBA00022840"/>
    </source>
</evidence>
<keyword evidence="4 6" id="KW-0067">ATP-binding</keyword>
<keyword evidence="1 6" id="KW-0547">Nucleotide-binding</keyword>
<evidence type="ECO:0000259" key="9">
    <source>
        <dbReference type="PROSITE" id="PS51192"/>
    </source>
</evidence>
<comment type="function">
    <text evidence="7">RNA helicase.</text>
</comment>
<organism evidence="11 12">
    <name type="scientific">Vanrija humicola</name>
    <name type="common">Yeast</name>
    <name type="synonym">Cryptococcus humicola</name>
    <dbReference type="NCBI Taxonomy" id="5417"/>
    <lineage>
        <taxon>Eukaryota</taxon>
        <taxon>Fungi</taxon>
        <taxon>Dikarya</taxon>
        <taxon>Basidiomycota</taxon>
        <taxon>Agaricomycotina</taxon>
        <taxon>Tremellomycetes</taxon>
        <taxon>Trichosporonales</taxon>
        <taxon>Trichosporonaceae</taxon>
        <taxon>Vanrija</taxon>
    </lineage>
</organism>
<comment type="catalytic activity">
    <reaction evidence="7">
        <text>ATP + H2O = ADP + phosphate + H(+)</text>
        <dbReference type="Rhea" id="RHEA:13065"/>
        <dbReference type="ChEBI" id="CHEBI:15377"/>
        <dbReference type="ChEBI" id="CHEBI:15378"/>
        <dbReference type="ChEBI" id="CHEBI:30616"/>
        <dbReference type="ChEBI" id="CHEBI:43474"/>
        <dbReference type="ChEBI" id="CHEBI:456216"/>
        <dbReference type="EC" id="3.6.4.13"/>
    </reaction>
</comment>
<dbReference type="PROSITE" id="PS51192">
    <property type="entry name" value="HELICASE_ATP_BIND_1"/>
    <property type="match status" value="1"/>
</dbReference>
<dbReference type="PROSITE" id="PS51194">
    <property type="entry name" value="HELICASE_CTER"/>
    <property type="match status" value="1"/>
</dbReference>
<dbReference type="InterPro" id="IPR011545">
    <property type="entry name" value="DEAD/DEAH_box_helicase_dom"/>
</dbReference>
<dbReference type="GO" id="GO:0003724">
    <property type="term" value="F:RNA helicase activity"/>
    <property type="evidence" value="ECO:0007669"/>
    <property type="project" value="UniProtKB-EC"/>
</dbReference>
<evidence type="ECO:0000313" key="12">
    <source>
        <dbReference type="Proteomes" id="UP000473826"/>
    </source>
</evidence>
<evidence type="ECO:0000256" key="3">
    <source>
        <dbReference type="ARBA" id="ARBA00022806"/>
    </source>
</evidence>
<reference evidence="11 12" key="1">
    <citation type="journal article" date="2019" name="PLoS Genet.">
        <title>Convergent evolution of linked mating-type loci in basidiomycete fungi.</title>
        <authorList>
            <person name="Sun S."/>
            <person name="Coelho M.A."/>
            <person name="Heitman J."/>
            <person name="Nowrousian M."/>
        </authorList>
    </citation>
    <scope>NUCLEOTIDE SEQUENCE [LARGE SCALE GENOMIC DNA]</scope>
    <source>
        <strain evidence="11 12">CBS 4282</strain>
    </source>
</reference>
<keyword evidence="12" id="KW-1185">Reference proteome</keyword>
<evidence type="ECO:0000256" key="2">
    <source>
        <dbReference type="ARBA" id="ARBA00022801"/>
    </source>
</evidence>
<comment type="domain">
    <text evidence="7">The Q motif is unique to and characteristic of the DEAD box family of RNA helicases and controls ATP binding and hydrolysis.</text>
</comment>
<dbReference type="SMART" id="SM00487">
    <property type="entry name" value="DEXDc"/>
    <property type="match status" value="1"/>
</dbReference>
<dbReference type="EMBL" id="QKWK01000019">
    <property type="protein sequence ID" value="TXT03852.1"/>
    <property type="molecule type" value="Genomic_DNA"/>
</dbReference>
<dbReference type="InterPro" id="IPR014001">
    <property type="entry name" value="Helicase_ATP-bd"/>
</dbReference>
<proteinExistence type="inferred from homology"/>
<accession>A0A7D8UWC8</accession>
<keyword evidence="5 7" id="KW-0694">RNA-binding</keyword>
<keyword evidence="2 6" id="KW-0378">Hydrolase</keyword>
<dbReference type="PANTHER" id="PTHR24031">
    <property type="entry name" value="RNA HELICASE"/>
    <property type="match status" value="1"/>
</dbReference>
<dbReference type="SMART" id="SM00490">
    <property type="entry name" value="HELICc"/>
    <property type="match status" value="1"/>
</dbReference>
<dbReference type="InterPro" id="IPR000629">
    <property type="entry name" value="RNA-helicase_DEAD-box_CS"/>
</dbReference>
<dbReference type="PROSITE" id="PS00039">
    <property type="entry name" value="DEAD_ATP_HELICASE"/>
    <property type="match status" value="1"/>
</dbReference>
<evidence type="ECO:0000256" key="5">
    <source>
        <dbReference type="ARBA" id="ARBA00022884"/>
    </source>
</evidence>